<dbReference type="Proteomes" id="UP000325763">
    <property type="component" value="Chromosome"/>
</dbReference>
<accession>A0A5P2WCC8</accession>
<reference evidence="1 2" key="1">
    <citation type="submission" date="2017-09" db="EMBL/GenBank/DDBJ databases">
        <title>Streptomyces genome completion.</title>
        <authorList>
            <person name="Lee N."/>
            <person name="Cho B.-K."/>
        </authorList>
    </citation>
    <scope>NUCLEOTIDE SEQUENCE [LARGE SCALE GENOMIC DNA]</scope>
    <source>
        <strain evidence="1 2">ATCC 14899</strain>
    </source>
</reference>
<organism evidence="1 2">
    <name type="scientific">Streptomyces nodosus</name>
    <dbReference type="NCBI Taxonomy" id="40318"/>
    <lineage>
        <taxon>Bacteria</taxon>
        <taxon>Bacillati</taxon>
        <taxon>Actinomycetota</taxon>
        <taxon>Actinomycetes</taxon>
        <taxon>Kitasatosporales</taxon>
        <taxon>Streptomycetaceae</taxon>
        <taxon>Streptomyces</taxon>
    </lineage>
</organism>
<evidence type="ECO:0000313" key="1">
    <source>
        <dbReference type="EMBL" id="QEV41967.1"/>
    </source>
</evidence>
<sequence>MRESEEPSPEHGPIFERMVDRALGLPRVAATIRTAGARRSHERLRARALEARDTLLGVATDEYERYAALRAAVLAPGGRPARGDGRTDRLLLVLAVLVPSLGVVAAGVFLLCGFGLRAFAARPHAGDGLVMSGVIAAAVTAGAALGDLAWLLAARARGRDGGHGDDPADRDPGVRRAREDWERAVMERGLVPFLLERADLERAELEHLAAERVDLGRVDVGGVDAGRVDAGCMDLGRGQDPVADRAP</sequence>
<dbReference type="OrthoDB" id="4280963at2"/>
<gene>
    <name evidence="1" type="ORF">CP978_28430</name>
</gene>
<dbReference type="EMBL" id="CP023747">
    <property type="protein sequence ID" value="QEV41967.1"/>
    <property type="molecule type" value="Genomic_DNA"/>
</dbReference>
<dbReference type="AlphaFoldDB" id="A0A5P2WCC8"/>
<evidence type="ECO:0000313" key="2">
    <source>
        <dbReference type="Proteomes" id="UP000325763"/>
    </source>
</evidence>
<dbReference type="KEGG" id="snq:CP978_28430"/>
<proteinExistence type="predicted"/>
<name>A0A5P2WCC8_9ACTN</name>
<dbReference type="RefSeq" id="WP_052454339.1">
    <property type="nucleotide sequence ID" value="NZ_CP009313.1"/>
</dbReference>
<protein>
    <submittedName>
        <fullName evidence="1">Uncharacterized protein</fullName>
    </submittedName>
</protein>